<protein>
    <recommendedName>
        <fullName evidence="1">MULE transposase domain-containing protein</fullName>
    </recommendedName>
</protein>
<dbReference type="EMBL" id="CAJNOG010000269">
    <property type="protein sequence ID" value="CAF1132597.1"/>
    <property type="molecule type" value="Genomic_DNA"/>
</dbReference>
<dbReference type="InterPro" id="IPR018289">
    <property type="entry name" value="MULE_transposase_dom"/>
</dbReference>
<evidence type="ECO:0000313" key="2">
    <source>
        <dbReference type="EMBL" id="CAF0806382.1"/>
    </source>
</evidence>
<evidence type="ECO:0000313" key="4">
    <source>
        <dbReference type="Proteomes" id="UP000663845"/>
    </source>
</evidence>
<dbReference type="PANTHER" id="PTHR47160">
    <property type="entry name" value="PUTATIVE-RELATED"/>
    <property type="match status" value="1"/>
</dbReference>
<name>A0A814RDQ9_9BILA</name>
<comment type="caution">
    <text evidence="3">The sequence shown here is derived from an EMBL/GenBank/DDBJ whole genome shotgun (WGS) entry which is preliminary data.</text>
</comment>
<evidence type="ECO:0000259" key="1">
    <source>
        <dbReference type="Pfam" id="PF10551"/>
    </source>
</evidence>
<dbReference type="Pfam" id="PF10551">
    <property type="entry name" value="MULE"/>
    <property type="match status" value="1"/>
</dbReference>
<organism evidence="3 4">
    <name type="scientific">Adineta steineri</name>
    <dbReference type="NCBI Taxonomy" id="433720"/>
    <lineage>
        <taxon>Eukaryota</taxon>
        <taxon>Metazoa</taxon>
        <taxon>Spiralia</taxon>
        <taxon>Gnathifera</taxon>
        <taxon>Rotifera</taxon>
        <taxon>Eurotatoria</taxon>
        <taxon>Bdelloidea</taxon>
        <taxon>Adinetida</taxon>
        <taxon>Adinetidae</taxon>
        <taxon>Adineta</taxon>
    </lineage>
</organism>
<dbReference type="OrthoDB" id="9976404at2759"/>
<reference evidence="3" key="1">
    <citation type="submission" date="2021-02" db="EMBL/GenBank/DDBJ databases">
        <authorList>
            <person name="Nowell W R."/>
        </authorList>
    </citation>
    <scope>NUCLEOTIDE SEQUENCE</scope>
</reference>
<proteinExistence type="predicted"/>
<dbReference type="AlphaFoldDB" id="A0A814RDQ9"/>
<gene>
    <name evidence="3" type="ORF">JYZ213_LOCUS23103</name>
    <name evidence="2" type="ORF">VCS650_LOCUS4302</name>
</gene>
<dbReference type="Proteomes" id="UP000663891">
    <property type="component" value="Unassembled WGS sequence"/>
</dbReference>
<dbReference type="Proteomes" id="UP000663845">
    <property type="component" value="Unassembled WGS sequence"/>
</dbReference>
<sequence length="273" mass="31303">MASLTLSDGALNLIPLPEQAKASLIHLRRQTTPPLPTSSFFDVPDAYSTTTTGAHFLFSDTVVRKKRVIFFATDEQLRMLFSAKTIMIDGTFSACVPQFDQVFSLHCVKYGYNFPCVIGLLPGRTATIYKHVFEVLDAAAKSLNYKFNPNKVMFDFERALIKTIASYFPNTQHSGCFFHYTQCLYRHIQSLGLSTFYNNNEEMRLSCRHVMALPLLPVEDVQPAFETLIEEVPVELQPFFEYFEDWWMKKVPFCLWNVSNLKVKTNNNVECKA</sequence>
<dbReference type="PANTHER" id="PTHR47160:SF10">
    <property type="entry name" value="MULE TRANSPOSASE DOMAIN-CONTAINING PROTEIN"/>
    <property type="match status" value="1"/>
</dbReference>
<accession>A0A814RDQ9</accession>
<evidence type="ECO:0000313" key="3">
    <source>
        <dbReference type="EMBL" id="CAF1132597.1"/>
    </source>
</evidence>
<feature type="domain" description="MULE transposase" evidence="1">
    <location>
        <begin position="86"/>
        <end position="181"/>
    </location>
</feature>
<dbReference type="EMBL" id="CAJNON010000024">
    <property type="protein sequence ID" value="CAF0806382.1"/>
    <property type="molecule type" value="Genomic_DNA"/>
</dbReference>